<feature type="region of interest" description="Disordered" evidence="1">
    <location>
        <begin position="997"/>
        <end position="1138"/>
    </location>
</feature>
<reference evidence="2 3" key="1">
    <citation type="submission" date="2023-05" db="EMBL/GenBank/DDBJ databases">
        <title>A 100% complete, gapless, phased diploid assembly of the Scenedesmus obliquus UTEX 3031 genome.</title>
        <authorList>
            <person name="Biondi T.C."/>
            <person name="Hanschen E.R."/>
            <person name="Kwon T."/>
            <person name="Eng W."/>
            <person name="Kruse C.P.S."/>
            <person name="Koehler S.I."/>
            <person name="Kunde Y."/>
            <person name="Gleasner C.D."/>
            <person name="You Mak K.T."/>
            <person name="Polle J."/>
            <person name="Hovde B.T."/>
            <person name="Starkenburg S.R."/>
        </authorList>
    </citation>
    <scope>NUCLEOTIDE SEQUENCE [LARGE SCALE GENOMIC DNA]</scope>
    <source>
        <strain evidence="2 3">DOE0152z</strain>
    </source>
</reference>
<proteinExistence type="predicted"/>
<protein>
    <submittedName>
        <fullName evidence="2">Uncharacterized protein</fullName>
    </submittedName>
</protein>
<feature type="compositionally biased region" description="Low complexity" evidence="1">
    <location>
        <begin position="1057"/>
        <end position="1091"/>
    </location>
</feature>
<dbReference type="InterPro" id="IPR016024">
    <property type="entry name" value="ARM-type_fold"/>
</dbReference>
<accession>A0ABY8U5N7</accession>
<feature type="compositionally biased region" description="Low complexity" evidence="1">
    <location>
        <begin position="489"/>
        <end position="504"/>
    </location>
</feature>
<dbReference type="EMBL" id="CP126214">
    <property type="protein sequence ID" value="WIA16764.1"/>
    <property type="molecule type" value="Genomic_DNA"/>
</dbReference>
<feature type="compositionally biased region" description="Basic and acidic residues" evidence="1">
    <location>
        <begin position="1604"/>
        <end position="1615"/>
    </location>
</feature>
<feature type="compositionally biased region" description="Low complexity" evidence="1">
    <location>
        <begin position="1591"/>
        <end position="1603"/>
    </location>
</feature>
<feature type="region of interest" description="Disordered" evidence="1">
    <location>
        <begin position="481"/>
        <end position="504"/>
    </location>
</feature>
<organism evidence="2 3">
    <name type="scientific">Tetradesmus obliquus</name>
    <name type="common">Green alga</name>
    <name type="synonym">Acutodesmus obliquus</name>
    <dbReference type="NCBI Taxonomy" id="3088"/>
    <lineage>
        <taxon>Eukaryota</taxon>
        <taxon>Viridiplantae</taxon>
        <taxon>Chlorophyta</taxon>
        <taxon>core chlorophytes</taxon>
        <taxon>Chlorophyceae</taxon>
        <taxon>CS clade</taxon>
        <taxon>Sphaeropleales</taxon>
        <taxon>Scenedesmaceae</taxon>
        <taxon>Tetradesmus</taxon>
    </lineage>
</organism>
<feature type="compositionally biased region" description="Low complexity" evidence="1">
    <location>
        <begin position="1448"/>
        <end position="1476"/>
    </location>
</feature>
<gene>
    <name evidence="2" type="ORF">OEZ85_013414</name>
</gene>
<dbReference type="Gene3D" id="1.25.10.10">
    <property type="entry name" value="Leucine-rich Repeat Variant"/>
    <property type="match status" value="1"/>
</dbReference>
<feature type="compositionally biased region" description="Acidic residues" evidence="1">
    <location>
        <begin position="1579"/>
        <end position="1590"/>
    </location>
</feature>
<dbReference type="InterPro" id="IPR011989">
    <property type="entry name" value="ARM-like"/>
</dbReference>
<feature type="compositionally biased region" description="Basic residues" evidence="1">
    <location>
        <begin position="1128"/>
        <end position="1138"/>
    </location>
</feature>
<evidence type="ECO:0000256" key="1">
    <source>
        <dbReference type="SAM" id="MobiDB-lite"/>
    </source>
</evidence>
<feature type="region of interest" description="Disordered" evidence="1">
    <location>
        <begin position="1443"/>
        <end position="1476"/>
    </location>
</feature>
<evidence type="ECO:0000313" key="2">
    <source>
        <dbReference type="EMBL" id="WIA16764.1"/>
    </source>
</evidence>
<feature type="region of interest" description="Disordered" evidence="1">
    <location>
        <begin position="1574"/>
        <end position="1615"/>
    </location>
</feature>
<feature type="compositionally biased region" description="Polar residues" evidence="1">
    <location>
        <begin position="1104"/>
        <end position="1117"/>
    </location>
</feature>
<name>A0ABY8U5N7_TETOB</name>
<dbReference type="Proteomes" id="UP001244341">
    <property type="component" value="Chromosome 7b"/>
</dbReference>
<dbReference type="SUPFAM" id="SSF48371">
    <property type="entry name" value="ARM repeat"/>
    <property type="match status" value="1"/>
</dbReference>
<dbReference type="PANTHER" id="PTHR36029">
    <property type="entry name" value="TSET COMPLEX MEMBER TSTA"/>
    <property type="match status" value="1"/>
</dbReference>
<dbReference type="PANTHER" id="PTHR36029:SF1">
    <property type="entry name" value="PROTEIN TPLATE"/>
    <property type="match status" value="1"/>
</dbReference>
<sequence length="1647" mass="166562">MGDAMIRELLLGDDVAGQVELLLNLLSDAAAGRELSNVVSEVIQVTIAGGVGQQQVKQLAYDLCKAVPLLPSDYGLLVDGIKNDISCGVPEAQVLALRYLPHLPPEHLLHLLDKGDIPNFVEPHTRSTSPPVRCAATSALAAVLLVPEVQAALAASPDLATSGSDWWDSVVDAVGDSMPDVLVSGLAATNALFEAATAGGSAAGGAGSSTGCVVAAQRAALRLAAGMGPLLDTWRMLHTHAQVPVIQLLGHLWGHLLAADAAAAAHAAATAAGGLLSNSGGGAAADLPESSSGSIAAALPGILAYLTNSLNSLNPAVKLEAARVLLRVSKASSSSSSSGDGLLSRMRLVGAVPPATAAAAIEALLELKGRLLVEAALEEVVSLVAAHLELLQVPTRLAVLQRLWPMIALLQSPTDRLTAFAHSWRAALDLAISSGSSSGASQGQPEGAAATLSAILSDPFLADVISERPAAAAAAAAAAATSGSGGGAPPDSSDAAAAAAGPTGGSTVSAAGGGGVSAAEVMGISGAAAGPTGGSDRERIVLSGSFSGSSSSRKLKLLKSAKGMLSSGAALASNMGGAIATAATTGLAAIPLPKWMEGPAPARMGGALASAATTVLAAIPLPKWMRGQHPPVTALQHSRACLHWEPLVPPPMPGNPPAPPLPPLASVNLTTVPVDAWLTLLQAACQAVRGVLRLHGYDSLKAIYRANGGRMLPQLSPWDASGSLARTAESAAAALQQLLARELAEWRGLAHAVRPRVLWVAAHYLELPNLFDESWGLLLAWLEDALLRSVKAEGDARCRQLAASARDGLLLKKWAMPQLSNLGRDKSGAQTTFDAAAASALVEMPEYRSDGLQVGLTVLQYLAWVVQASCAASAAAAAAAAVQSSSTAANGAAAAAAGPAEAVLARKLLELVKAVGAQDAAGVDTREWCKRMVRMLSAAADPAAAAAAGSGVAAAHAGGPAFAMAPPPPSSGPGAAKAALPSGYNAVAGFSALGFGGGDSSDDEDEGPAGLSREERLKRRLGLSKSGGGGGGSGRRRGGGNRHTADSSSDDDDNDAESSSSSSSSDESSKNGGSSGSDAAAGGSSDSDAGGPALHNPLSGLQLGGQSNNADGQTNAMTGGGIAGKERRAQRRAAKAAKKARKARAAAATFAVGAPDVASGVWGYPFGGPRSATLFISRRSRRHSAESGFRLDQAGFWDGLPGAASGWQELSGPNDPLVLAGRYSAAAGAGSAAGEISVVLRAFNRLPVDLEGVEVAVRLVGPARAERREASWMLPRLLPTEAAQHSFKLLPTGYGRLEVHGRLLLPVPQLASEAASAPALACQPLSISMAHLLSPPACPPASAQDMLALWASLPVQVELSGSAVWPGLDGLLLLLSALARQPLHCAWAHMLPVVCGAQAAFVACPTTHTADTLAIMVVAQLMPEPAAAAANAAAASAADVATVEEDGQQQQQQQLDAAGGLDGQQKQQQPGAQQQQQQQLRGAVQLVVRASSHEVLLAIQQQPEAWLRDISQGTLSLGVVAGAAPPRPSRGKTMLHPCIARLAQQLAAAAAVMPPPAAVPPLQLPPLPTFGKKLRAKADEEDSDADDEELPPTAEEAAAQQAALEKHAADCDKAREAHAAAKASRAGSVLRRAALAEWRRAACPSMT</sequence>
<keyword evidence="3" id="KW-1185">Reference proteome</keyword>
<dbReference type="InterPro" id="IPR037501">
    <property type="entry name" value="TPLATE"/>
</dbReference>
<evidence type="ECO:0000313" key="3">
    <source>
        <dbReference type="Proteomes" id="UP001244341"/>
    </source>
</evidence>